<gene>
    <name evidence="8" type="ORF">PACLA_8A053993</name>
</gene>
<dbReference type="GO" id="GO:0038023">
    <property type="term" value="F:signaling receptor activity"/>
    <property type="evidence" value="ECO:0007669"/>
    <property type="project" value="InterPro"/>
</dbReference>
<evidence type="ECO:0000256" key="1">
    <source>
        <dbReference type="ARBA" id="ARBA00004651"/>
    </source>
</evidence>
<dbReference type="GO" id="GO:0005886">
    <property type="term" value="C:plasma membrane"/>
    <property type="evidence" value="ECO:0007669"/>
    <property type="project" value="UniProtKB-SubCell"/>
</dbReference>
<keyword evidence="7" id="KW-0675">Receptor</keyword>
<evidence type="ECO:0000256" key="4">
    <source>
        <dbReference type="ARBA" id="ARBA00022692"/>
    </source>
</evidence>
<dbReference type="InterPro" id="IPR026612">
    <property type="entry name" value="STRA6-like"/>
</dbReference>
<evidence type="ECO:0000256" key="6">
    <source>
        <dbReference type="ARBA" id="ARBA00023136"/>
    </source>
</evidence>
<keyword evidence="6" id="KW-0472">Membrane</keyword>
<reference evidence="8" key="1">
    <citation type="submission" date="2020-04" db="EMBL/GenBank/DDBJ databases">
        <authorList>
            <person name="Alioto T."/>
            <person name="Alioto T."/>
            <person name="Gomez Garrido J."/>
        </authorList>
    </citation>
    <scope>NUCLEOTIDE SEQUENCE</scope>
    <source>
        <strain evidence="8">A484AB</strain>
    </source>
</reference>
<dbReference type="GO" id="GO:0071939">
    <property type="term" value="P:vitamin A import into cell"/>
    <property type="evidence" value="ECO:0007669"/>
    <property type="project" value="TreeGrafter"/>
</dbReference>
<evidence type="ECO:0000256" key="2">
    <source>
        <dbReference type="ARBA" id="ARBA00022448"/>
    </source>
</evidence>
<keyword evidence="2" id="KW-0813">Transport</keyword>
<protein>
    <submittedName>
        <fullName evidence="8">Uncharacterized protein</fullName>
    </submittedName>
</protein>
<dbReference type="EMBL" id="CACRXK020002350">
    <property type="protein sequence ID" value="CAB3993895.1"/>
    <property type="molecule type" value="Genomic_DNA"/>
</dbReference>
<accession>A0A7D9DTS0</accession>
<evidence type="ECO:0000256" key="5">
    <source>
        <dbReference type="ARBA" id="ARBA00022989"/>
    </source>
</evidence>
<evidence type="ECO:0000313" key="9">
    <source>
        <dbReference type="Proteomes" id="UP001152795"/>
    </source>
</evidence>
<comment type="subcellular location">
    <subcellularLocation>
        <location evidence="1">Cell membrane</location>
        <topology evidence="1">Multi-pass membrane protein</topology>
    </subcellularLocation>
</comment>
<evidence type="ECO:0000256" key="7">
    <source>
        <dbReference type="ARBA" id="ARBA00023170"/>
    </source>
</evidence>
<dbReference type="OrthoDB" id="5985994at2759"/>
<name>A0A7D9DTS0_PARCT</name>
<dbReference type="AlphaFoldDB" id="A0A7D9DTS0"/>
<dbReference type="PANTHER" id="PTHR21444:SF15">
    <property type="entry name" value="RECEPTOR FOR RETINOL UPTAKE STRA6"/>
    <property type="match status" value="1"/>
</dbReference>
<evidence type="ECO:0000256" key="3">
    <source>
        <dbReference type="ARBA" id="ARBA00022475"/>
    </source>
</evidence>
<sequence>MSYVTYTTEPPTTVECDLDTTYYPHLLLIPAGIIITILSFLQQRRSFKKEVCGGRPGLVVPIDFLGMDHDRLAIVCVFGAATASILFLILQSISGYSNAWGKAFLIIGTCIEIAFLYYPYFGCLTSHHRIIGALMGLPYAVVCFILYLTGAFQKCNNYVTSVYVVNAFVEIPSILCNLFIMGKFILVLYKEIKENGTFKVKFFFHNDDQSGVQVKLVRPWLKDYVKDLMKS</sequence>
<dbReference type="GO" id="GO:0034632">
    <property type="term" value="F:retinol transmembrane transporter activity"/>
    <property type="evidence" value="ECO:0007669"/>
    <property type="project" value="InterPro"/>
</dbReference>
<keyword evidence="4" id="KW-0812">Transmembrane</keyword>
<dbReference type="PANTHER" id="PTHR21444">
    <property type="entry name" value="COILED-COIL DOMAIN-CONTAINING PROTEIN 180"/>
    <property type="match status" value="1"/>
</dbReference>
<dbReference type="Pfam" id="PF14752">
    <property type="entry name" value="RBP_receptor"/>
    <property type="match status" value="1"/>
</dbReference>
<keyword evidence="3" id="KW-1003">Cell membrane</keyword>
<dbReference type="Proteomes" id="UP001152795">
    <property type="component" value="Unassembled WGS sequence"/>
</dbReference>
<keyword evidence="5" id="KW-1133">Transmembrane helix</keyword>
<organism evidence="8 9">
    <name type="scientific">Paramuricea clavata</name>
    <name type="common">Red gorgonian</name>
    <name type="synonym">Violescent sea-whip</name>
    <dbReference type="NCBI Taxonomy" id="317549"/>
    <lineage>
        <taxon>Eukaryota</taxon>
        <taxon>Metazoa</taxon>
        <taxon>Cnidaria</taxon>
        <taxon>Anthozoa</taxon>
        <taxon>Octocorallia</taxon>
        <taxon>Malacalcyonacea</taxon>
        <taxon>Plexauridae</taxon>
        <taxon>Paramuricea</taxon>
    </lineage>
</organism>
<proteinExistence type="predicted"/>
<feature type="non-terminal residue" evidence="8">
    <location>
        <position position="231"/>
    </location>
</feature>
<evidence type="ECO:0000313" key="8">
    <source>
        <dbReference type="EMBL" id="CAB3993895.1"/>
    </source>
</evidence>
<comment type="caution">
    <text evidence="8">The sequence shown here is derived from an EMBL/GenBank/DDBJ whole genome shotgun (WGS) entry which is preliminary data.</text>
</comment>
<keyword evidence="9" id="KW-1185">Reference proteome</keyword>